<dbReference type="Pfam" id="PF00254">
    <property type="entry name" value="FKBP_C"/>
    <property type="match status" value="1"/>
</dbReference>
<keyword evidence="5 9" id="KW-0697">Rotamase</keyword>
<evidence type="ECO:0000256" key="4">
    <source>
        <dbReference type="ARBA" id="ARBA00022490"/>
    </source>
</evidence>
<dbReference type="SUPFAM" id="SSF54534">
    <property type="entry name" value="FKBP-like"/>
    <property type="match status" value="1"/>
</dbReference>
<dbReference type="GO" id="GO:0042026">
    <property type="term" value="P:protein refolding"/>
    <property type="evidence" value="ECO:0007669"/>
    <property type="project" value="UniProtKB-ARBA"/>
</dbReference>
<keyword evidence="4" id="KW-0963">Cytoplasm</keyword>
<evidence type="ECO:0000256" key="6">
    <source>
        <dbReference type="ARBA" id="ARBA00023186"/>
    </source>
</evidence>
<dbReference type="RefSeq" id="WP_121145087.1">
    <property type="nucleotide sequence ID" value="NZ_RBWY01000002.1"/>
</dbReference>
<organism evidence="12 13">
    <name type="scientific">Orbus hercynius</name>
    <dbReference type="NCBI Taxonomy" id="593135"/>
    <lineage>
        <taxon>Bacteria</taxon>
        <taxon>Pseudomonadati</taxon>
        <taxon>Pseudomonadota</taxon>
        <taxon>Gammaproteobacteria</taxon>
        <taxon>Orbales</taxon>
        <taxon>Orbaceae</taxon>
        <taxon>Orbus</taxon>
    </lineage>
</organism>
<evidence type="ECO:0000259" key="11">
    <source>
        <dbReference type="PROSITE" id="PS50059"/>
    </source>
</evidence>
<dbReference type="OrthoDB" id="9808891at2"/>
<keyword evidence="6" id="KW-0143">Chaperone</keyword>
<evidence type="ECO:0000256" key="8">
    <source>
        <dbReference type="ARBA" id="ARBA00037071"/>
    </source>
</evidence>
<comment type="subcellular location">
    <subcellularLocation>
        <location evidence="2">Cytoplasm</location>
    </subcellularLocation>
</comment>
<reference evidence="12 13" key="1">
    <citation type="submission" date="2018-10" db="EMBL/GenBank/DDBJ databases">
        <title>Genomic Encyclopedia of Type Strains, Phase IV (KMG-IV): sequencing the most valuable type-strain genomes for metagenomic binning, comparative biology and taxonomic classification.</title>
        <authorList>
            <person name="Goeker M."/>
        </authorList>
    </citation>
    <scope>NUCLEOTIDE SEQUENCE [LARGE SCALE GENOMIC DNA]</scope>
    <source>
        <strain evidence="12 13">DSM 22228</strain>
    </source>
</reference>
<dbReference type="GO" id="GO:0003755">
    <property type="term" value="F:peptidyl-prolyl cis-trans isomerase activity"/>
    <property type="evidence" value="ECO:0007669"/>
    <property type="project" value="UniProtKB-UniRule"/>
</dbReference>
<dbReference type="GO" id="GO:0005737">
    <property type="term" value="C:cytoplasm"/>
    <property type="evidence" value="ECO:0007669"/>
    <property type="project" value="UniProtKB-SubCell"/>
</dbReference>
<dbReference type="AlphaFoldDB" id="A0A495RET4"/>
<gene>
    <name evidence="12" type="ORF">DES39_1426</name>
</gene>
<dbReference type="Proteomes" id="UP000278542">
    <property type="component" value="Unassembled WGS sequence"/>
</dbReference>
<proteinExistence type="inferred from homology"/>
<dbReference type="InterPro" id="IPR048261">
    <property type="entry name" value="SlpA/SlyD-like_ins_sf"/>
</dbReference>
<keyword evidence="13" id="KW-1185">Reference proteome</keyword>
<dbReference type="EMBL" id="RBWY01000002">
    <property type="protein sequence ID" value="RKS86007.1"/>
    <property type="molecule type" value="Genomic_DNA"/>
</dbReference>
<comment type="function">
    <text evidence="8">Also involved in hydrogenase metallocenter assembly, probably by participating in the nickel insertion step. This function in hydrogenase biosynthesis requires chaperone activity and the presence of the metal-binding domain, but not PPIase activity.</text>
</comment>
<feature type="domain" description="PPIase FKBP-type" evidence="11">
    <location>
        <begin position="6"/>
        <end position="95"/>
    </location>
</feature>
<evidence type="ECO:0000313" key="12">
    <source>
        <dbReference type="EMBL" id="RKS86007.1"/>
    </source>
</evidence>
<evidence type="ECO:0000256" key="10">
    <source>
        <dbReference type="RuleBase" id="RU003915"/>
    </source>
</evidence>
<dbReference type="PANTHER" id="PTHR47861">
    <property type="entry name" value="FKBP-TYPE PEPTIDYL-PROLYL CIS-TRANS ISOMERASE SLYD"/>
    <property type="match status" value="1"/>
</dbReference>
<dbReference type="InterPro" id="IPR046357">
    <property type="entry name" value="PPIase_dom_sf"/>
</dbReference>
<evidence type="ECO:0000256" key="1">
    <source>
        <dbReference type="ARBA" id="ARBA00000971"/>
    </source>
</evidence>
<dbReference type="Gene3D" id="2.40.10.330">
    <property type="match status" value="1"/>
</dbReference>
<dbReference type="NCBIfam" id="NF008008">
    <property type="entry name" value="PRK10737.1"/>
    <property type="match status" value="1"/>
</dbReference>
<comment type="catalytic activity">
    <reaction evidence="1 9 10">
        <text>[protein]-peptidylproline (omega=180) = [protein]-peptidylproline (omega=0)</text>
        <dbReference type="Rhea" id="RHEA:16237"/>
        <dbReference type="Rhea" id="RHEA-COMP:10747"/>
        <dbReference type="Rhea" id="RHEA-COMP:10748"/>
        <dbReference type="ChEBI" id="CHEBI:83833"/>
        <dbReference type="ChEBI" id="CHEBI:83834"/>
        <dbReference type="EC" id="5.2.1.8"/>
    </reaction>
</comment>
<accession>A0A495RET4</accession>
<evidence type="ECO:0000256" key="3">
    <source>
        <dbReference type="ARBA" id="ARBA00006577"/>
    </source>
</evidence>
<comment type="caution">
    <text evidence="12">The sequence shown here is derived from an EMBL/GenBank/DDBJ whole genome shotgun (WGS) entry which is preliminary data.</text>
</comment>
<name>A0A495RET4_9GAMM</name>
<evidence type="ECO:0000256" key="7">
    <source>
        <dbReference type="ARBA" id="ARBA00023235"/>
    </source>
</evidence>
<dbReference type="PANTHER" id="PTHR47861:SF3">
    <property type="entry name" value="FKBP-TYPE PEPTIDYL-PROLYL CIS-TRANS ISOMERASE SLYD"/>
    <property type="match status" value="1"/>
</dbReference>
<evidence type="ECO:0000313" key="13">
    <source>
        <dbReference type="Proteomes" id="UP000278542"/>
    </source>
</evidence>
<dbReference type="PROSITE" id="PS50059">
    <property type="entry name" value="FKBP_PPIASE"/>
    <property type="match status" value="1"/>
</dbReference>
<sequence length="202" mass="21229">MKIAKDSVVSIAYQVRTKDGVLVDEATVVAPLEYLHGAGNLIKGLEDALNGHQANDKFDVDVASSNAYGDYNDNLVQEVPREVFVGVDDLEVGMRFLADTEHGPVPVEITAIDGDKITVDGNHMLAGQDLKFSVEVINVREATEEELAHGHVHGTQGHSHGGCGCGDHGGGGCCSNDDDGYHSDSDEDDGCCGGHGGCGCKH</sequence>
<evidence type="ECO:0000256" key="5">
    <source>
        <dbReference type="ARBA" id="ARBA00023110"/>
    </source>
</evidence>
<dbReference type="EC" id="5.2.1.8" evidence="10"/>
<comment type="similarity">
    <text evidence="3 10">Belongs to the FKBP-type PPIase family.</text>
</comment>
<evidence type="ECO:0000256" key="2">
    <source>
        <dbReference type="ARBA" id="ARBA00004496"/>
    </source>
</evidence>
<dbReference type="Gene3D" id="3.10.50.40">
    <property type="match status" value="1"/>
</dbReference>
<dbReference type="InterPro" id="IPR001179">
    <property type="entry name" value="PPIase_FKBP_dom"/>
</dbReference>
<keyword evidence="7 9" id="KW-0413">Isomerase</keyword>
<evidence type="ECO:0000256" key="9">
    <source>
        <dbReference type="PROSITE-ProRule" id="PRU00277"/>
    </source>
</evidence>
<protein>
    <recommendedName>
        <fullName evidence="10">Peptidyl-prolyl cis-trans isomerase</fullName>
        <ecNumber evidence="10">5.2.1.8</ecNumber>
    </recommendedName>
</protein>